<reference evidence="6 7" key="1">
    <citation type="submission" date="2019-12" db="EMBL/GenBank/DDBJ databases">
        <title>Full genome sequence of a Bacillus safensis strain isolated from commercially available natto in Indonesia.</title>
        <authorList>
            <person name="Yoshida M."/>
            <person name="Uomi M."/>
            <person name="Waturangi D."/>
            <person name="Ekaputri J.J."/>
            <person name="Setiamarga D.H.E."/>
        </authorList>
    </citation>
    <scope>NUCLEOTIDE SEQUENCE [LARGE SCALE GENOMIC DNA]</scope>
    <source>
        <strain evidence="6 7">IDN1</strain>
    </source>
</reference>
<feature type="transmembrane region" description="Helical" evidence="5">
    <location>
        <begin position="16"/>
        <end position="33"/>
    </location>
</feature>
<sequence>MQTSEQTNSLKRFKKAFQFGWVAFMMPFCYGFLETTLNSNFPVYALRSGVTVDAVAFIFFAFAIGSIVFRLPLGMLSDRFGRRRIILCVTLAGSFFFFPFGRDFHSIRFGCGHLFLYRWNGCRLYLLAWHQFYDRLIAKASSSRREFNVRDGV</sequence>
<dbReference type="PANTHER" id="PTHR23521:SF2">
    <property type="entry name" value="TRANSPORTER MFS SUPERFAMILY"/>
    <property type="match status" value="1"/>
</dbReference>
<dbReference type="GO" id="GO:0005886">
    <property type="term" value="C:plasma membrane"/>
    <property type="evidence" value="ECO:0007669"/>
    <property type="project" value="UniProtKB-SubCell"/>
</dbReference>
<proteinExistence type="predicted"/>
<dbReference type="InterPro" id="IPR005829">
    <property type="entry name" value="Sugar_transporter_CS"/>
</dbReference>
<feature type="transmembrane region" description="Helical" evidence="5">
    <location>
        <begin position="85"/>
        <end position="101"/>
    </location>
</feature>
<accession>A0A5S9M6S0</accession>
<evidence type="ECO:0000313" key="6">
    <source>
        <dbReference type="EMBL" id="BBP87864.1"/>
    </source>
</evidence>
<gene>
    <name evidence="6" type="ORF">BsIDN1_14820</name>
</gene>
<dbReference type="GO" id="GO:0022857">
    <property type="term" value="F:transmembrane transporter activity"/>
    <property type="evidence" value="ECO:0007669"/>
    <property type="project" value="InterPro"/>
</dbReference>
<evidence type="ECO:0000256" key="2">
    <source>
        <dbReference type="ARBA" id="ARBA00022692"/>
    </source>
</evidence>
<dbReference type="AlphaFoldDB" id="A0A5S9M6S0"/>
<dbReference type="EMBL" id="AP021906">
    <property type="protein sequence ID" value="BBP87864.1"/>
    <property type="molecule type" value="Genomic_DNA"/>
</dbReference>
<evidence type="ECO:0000313" key="7">
    <source>
        <dbReference type="Proteomes" id="UP000464658"/>
    </source>
</evidence>
<organism evidence="6 7">
    <name type="scientific">Bacillus safensis</name>
    <dbReference type="NCBI Taxonomy" id="561879"/>
    <lineage>
        <taxon>Bacteria</taxon>
        <taxon>Bacillati</taxon>
        <taxon>Bacillota</taxon>
        <taxon>Bacilli</taxon>
        <taxon>Bacillales</taxon>
        <taxon>Bacillaceae</taxon>
        <taxon>Bacillus</taxon>
    </lineage>
</organism>
<keyword evidence="2 5" id="KW-0812">Transmembrane</keyword>
<keyword evidence="4 5" id="KW-0472">Membrane</keyword>
<dbReference type="SUPFAM" id="SSF103473">
    <property type="entry name" value="MFS general substrate transporter"/>
    <property type="match status" value="1"/>
</dbReference>
<evidence type="ECO:0000256" key="1">
    <source>
        <dbReference type="ARBA" id="ARBA00004651"/>
    </source>
</evidence>
<feature type="transmembrane region" description="Helical" evidence="5">
    <location>
        <begin position="53"/>
        <end position="73"/>
    </location>
</feature>
<protein>
    <recommendedName>
        <fullName evidence="8">Major facilitator superfamily (MFS) profile domain-containing protein</fullName>
    </recommendedName>
</protein>
<dbReference type="PROSITE" id="PS00216">
    <property type="entry name" value="SUGAR_TRANSPORT_1"/>
    <property type="match status" value="1"/>
</dbReference>
<evidence type="ECO:0000256" key="5">
    <source>
        <dbReference type="SAM" id="Phobius"/>
    </source>
</evidence>
<dbReference type="Gene3D" id="1.20.1250.20">
    <property type="entry name" value="MFS general substrate transporter like domains"/>
    <property type="match status" value="1"/>
</dbReference>
<evidence type="ECO:0008006" key="8">
    <source>
        <dbReference type="Google" id="ProtNLM"/>
    </source>
</evidence>
<keyword evidence="3 5" id="KW-1133">Transmembrane helix</keyword>
<dbReference type="PANTHER" id="PTHR23521">
    <property type="entry name" value="TRANSPORTER MFS SUPERFAMILY"/>
    <property type="match status" value="1"/>
</dbReference>
<name>A0A5S9M6S0_BACIA</name>
<dbReference type="Proteomes" id="UP000464658">
    <property type="component" value="Chromosome"/>
</dbReference>
<dbReference type="InterPro" id="IPR036259">
    <property type="entry name" value="MFS_trans_sf"/>
</dbReference>
<evidence type="ECO:0000256" key="4">
    <source>
        <dbReference type="ARBA" id="ARBA00023136"/>
    </source>
</evidence>
<dbReference type="InterPro" id="IPR011701">
    <property type="entry name" value="MFS"/>
</dbReference>
<evidence type="ECO:0000256" key="3">
    <source>
        <dbReference type="ARBA" id="ARBA00022989"/>
    </source>
</evidence>
<comment type="subcellular location">
    <subcellularLocation>
        <location evidence="1">Cell membrane</location>
        <topology evidence="1">Multi-pass membrane protein</topology>
    </subcellularLocation>
</comment>
<dbReference type="Pfam" id="PF07690">
    <property type="entry name" value="MFS_1"/>
    <property type="match status" value="1"/>
</dbReference>